<dbReference type="AlphaFoldDB" id="E3C599"/>
<organism evidence="1 2">
    <name type="scientific">Limosilactobacillus oris PB013-T2-3</name>
    <dbReference type="NCBI Taxonomy" id="908339"/>
    <lineage>
        <taxon>Bacteria</taxon>
        <taxon>Bacillati</taxon>
        <taxon>Bacillota</taxon>
        <taxon>Bacilli</taxon>
        <taxon>Lactobacillales</taxon>
        <taxon>Lactobacillaceae</taxon>
        <taxon>Limosilactobacillus</taxon>
    </lineage>
</organism>
<sequence>MMITKQKINEQFRGGFSLFDGYETVELVPESKNNQDALLWLWCYDANFMPADFTRMSKSFQSKIIMELLNRNKLKSVPIKVVIDGLVIAEDGRPVRPYKYKEDD</sequence>
<name>E3C599_9LACO</name>
<proteinExistence type="predicted"/>
<dbReference type="Proteomes" id="UP000003070">
    <property type="component" value="Unassembled WGS sequence"/>
</dbReference>
<evidence type="ECO:0000313" key="2">
    <source>
        <dbReference type="Proteomes" id="UP000003070"/>
    </source>
</evidence>
<protein>
    <submittedName>
        <fullName evidence="1">Uncharacterized protein</fullName>
    </submittedName>
</protein>
<accession>E3C599</accession>
<reference evidence="1 2" key="1">
    <citation type="submission" date="2010-10" db="EMBL/GenBank/DDBJ databases">
        <authorList>
            <person name="Durkin A.S."/>
            <person name="Madupu R."/>
            <person name="Torralba M."/>
            <person name="Gillis M."/>
            <person name="Methe B."/>
            <person name="Sutton G."/>
            <person name="Nelson K.E."/>
        </authorList>
    </citation>
    <scope>NUCLEOTIDE SEQUENCE [LARGE SCALE GENOMIC DNA]</scope>
    <source>
        <strain evidence="1 2">PB013-T2-3</strain>
    </source>
</reference>
<comment type="caution">
    <text evidence="1">The sequence shown here is derived from an EMBL/GenBank/DDBJ whole genome shotgun (WGS) entry which is preliminary data.</text>
</comment>
<evidence type="ECO:0000313" key="1">
    <source>
        <dbReference type="EMBL" id="EFQ54086.1"/>
    </source>
</evidence>
<dbReference type="EMBL" id="AEKL01000005">
    <property type="protein sequence ID" value="EFQ54086.1"/>
    <property type="molecule type" value="Genomic_DNA"/>
</dbReference>
<gene>
    <name evidence="1" type="ORF">HMPREF9265_1625</name>
</gene>